<keyword evidence="5 7" id="KW-0408">Iron</keyword>
<dbReference type="PROSITE" id="PS00086">
    <property type="entry name" value="CYTOCHROME_P450"/>
    <property type="match status" value="1"/>
</dbReference>
<organism evidence="8 9">
    <name type="scientific">Actinokineospora cianjurensis</name>
    <dbReference type="NCBI Taxonomy" id="585224"/>
    <lineage>
        <taxon>Bacteria</taxon>
        <taxon>Bacillati</taxon>
        <taxon>Actinomycetota</taxon>
        <taxon>Actinomycetes</taxon>
        <taxon>Pseudonocardiales</taxon>
        <taxon>Pseudonocardiaceae</taxon>
        <taxon>Actinokineospora</taxon>
    </lineage>
</organism>
<dbReference type="GO" id="GO:0020037">
    <property type="term" value="F:heme binding"/>
    <property type="evidence" value="ECO:0007669"/>
    <property type="project" value="InterPro"/>
</dbReference>
<dbReference type="Pfam" id="PF00067">
    <property type="entry name" value="p450"/>
    <property type="match status" value="2"/>
</dbReference>
<evidence type="ECO:0000256" key="6">
    <source>
        <dbReference type="ARBA" id="ARBA00023033"/>
    </source>
</evidence>
<keyword evidence="3 7" id="KW-0479">Metal-binding</keyword>
<evidence type="ECO:0000256" key="3">
    <source>
        <dbReference type="ARBA" id="ARBA00022723"/>
    </source>
</evidence>
<dbReference type="Proteomes" id="UP000282454">
    <property type="component" value="Unassembled WGS sequence"/>
</dbReference>
<dbReference type="InterPro" id="IPR017972">
    <property type="entry name" value="Cyt_P450_CS"/>
</dbReference>
<evidence type="ECO:0000256" key="7">
    <source>
        <dbReference type="RuleBase" id="RU000461"/>
    </source>
</evidence>
<evidence type="ECO:0000256" key="4">
    <source>
        <dbReference type="ARBA" id="ARBA00023002"/>
    </source>
</evidence>
<reference evidence="8 9" key="1">
    <citation type="submission" date="2018-10" db="EMBL/GenBank/DDBJ databases">
        <title>Genomic Encyclopedia of Archaeal and Bacterial Type Strains, Phase II (KMG-II): from individual species to whole genera.</title>
        <authorList>
            <person name="Goeker M."/>
        </authorList>
    </citation>
    <scope>NUCLEOTIDE SEQUENCE [LARGE SCALE GENOMIC DNA]</scope>
    <source>
        <strain evidence="8 9">DSM 45657</strain>
    </source>
</reference>
<dbReference type="PANTHER" id="PTHR46696">
    <property type="entry name" value="P450, PUTATIVE (EUROFUNG)-RELATED"/>
    <property type="match status" value="1"/>
</dbReference>
<dbReference type="GO" id="GO:0005506">
    <property type="term" value="F:iron ion binding"/>
    <property type="evidence" value="ECO:0007669"/>
    <property type="project" value="InterPro"/>
</dbReference>
<dbReference type="PANTHER" id="PTHR46696:SF1">
    <property type="entry name" value="CYTOCHROME P450 YJIB-RELATED"/>
    <property type="match status" value="1"/>
</dbReference>
<dbReference type="EMBL" id="RCDD01000007">
    <property type="protein sequence ID" value="RLK54431.1"/>
    <property type="molecule type" value="Genomic_DNA"/>
</dbReference>
<dbReference type="InterPro" id="IPR036396">
    <property type="entry name" value="Cyt_P450_sf"/>
</dbReference>
<evidence type="ECO:0000313" key="9">
    <source>
        <dbReference type="Proteomes" id="UP000282454"/>
    </source>
</evidence>
<dbReference type="GO" id="GO:0016705">
    <property type="term" value="F:oxidoreductase activity, acting on paired donors, with incorporation or reduction of molecular oxygen"/>
    <property type="evidence" value="ECO:0007669"/>
    <property type="project" value="InterPro"/>
</dbReference>
<dbReference type="PRINTS" id="PR00359">
    <property type="entry name" value="BP450"/>
</dbReference>
<proteinExistence type="inferred from homology"/>
<dbReference type="FunFam" id="1.10.630.10:FF:000018">
    <property type="entry name" value="Cytochrome P450 monooxygenase"/>
    <property type="match status" value="1"/>
</dbReference>
<evidence type="ECO:0000256" key="1">
    <source>
        <dbReference type="ARBA" id="ARBA00010617"/>
    </source>
</evidence>
<dbReference type="InterPro" id="IPR002397">
    <property type="entry name" value="Cyt_P450_B"/>
</dbReference>
<dbReference type="OrthoDB" id="3700148at2"/>
<evidence type="ECO:0000313" key="8">
    <source>
        <dbReference type="EMBL" id="RLK54431.1"/>
    </source>
</evidence>
<keyword evidence="6 7" id="KW-0503">Monooxygenase</keyword>
<evidence type="ECO:0000256" key="2">
    <source>
        <dbReference type="ARBA" id="ARBA00022617"/>
    </source>
</evidence>
<keyword evidence="4 7" id="KW-0560">Oxidoreductase</keyword>
<sequence>MIDTSGPRIFGDDYWADPQGVSAQVQEQGAVHQTLLPAGVRAWVITRYQEGREALADVRLSKAADRVLPVFVGLLVAAGHDPAAAGVLIGPHLLNSDSPKHRRLRRLVTSALTRRRMEAMSSQVDKVAIELIDHLGAMSGAVDVVEGLAFPLPLRVICDLLGIPVQDQSQLRKWTTALMEEIPEEVVPASAQMAAYVTALIEDKRTRPGDDLISALITAGAHDDRLTADELLSTVALLIVAGHETTANAISNGIAALLAVPQRWQALAANPGSAPAVCEELLRLEGGVACSTYRVTTEDVVYGGTTIPAGELVLVSLMAANRDPAAFDDPTKYRVGRAEQQHLAFGHGIHYCVGAALARIEMAAPLRLLSSRHPNACLAASAEPLIYGRSPITVGRRTLPVTLHG</sequence>
<dbReference type="GO" id="GO:0004497">
    <property type="term" value="F:monooxygenase activity"/>
    <property type="evidence" value="ECO:0007669"/>
    <property type="project" value="UniProtKB-KW"/>
</dbReference>
<dbReference type="RefSeq" id="WP_121394288.1">
    <property type="nucleotide sequence ID" value="NZ_RCDD01000007.1"/>
</dbReference>
<accession>A0A421AXB0</accession>
<dbReference type="AlphaFoldDB" id="A0A421AXB0"/>
<gene>
    <name evidence="8" type="ORF">CLV68_5981</name>
</gene>
<comment type="caution">
    <text evidence="8">The sequence shown here is derived from an EMBL/GenBank/DDBJ whole genome shotgun (WGS) entry which is preliminary data.</text>
</comment>
<keyword evidence="2 7" id="KW-0349">Heme</keyword>
<dbReference type="PRINTS" id="PR00385">
    <property type="entry name" value="P450"/>
</dbReference>
<dbReference type="CDD" id="cd11029">
    <property type="entry name" value="CYP107-like"/>
    <property type="match status" value="1"/>
</dbReference>
<protein>
    <submittedName>
        <fullName evidence="8">Cytochrome P450</fullName>
    </submittedName>
</protein>
<keyword evidence="9" id="KW-1185">Reference proteome</keyword>
<name>A0A421AXB0_9PSEU</name>
<dbReference type="SUPFAM" id="SSF48264">
    <property type="entry name" value="Cytochrome P450"/>
    <property type="match status" value="1"/>
</dbReference>
<comment type="similarity">
    <text evidence="1 7">Belongs to the cytochrome P450 family.</text>
</comment>
<dbReference type="Gene3D" id="1.10.630.10">
    <property type="entry name" value="Cytochrome P450"/>
    <property type="match status" value="1"/>
</dbReference>
<evidence type="ECO:0000256" key="5">
    <source>
        <dbReference type="ARBA" id="ARBA00023004"/>
    </source>
</evidence>
<dbReference type="InterPro" id="IPR001128">
    <property type="entry name" value="Cyt_P450"/>
</dbReference>